<evidence type="ECO:0000256" key="1">
    <source>
        <dbReference type="ARBA" id="ARBA00008894"/>
    </source>
</evidence>
<evidence type="ECO:0000256" key="2">
    <source>
        <dbReference type="ARBA" id="ARBA00022614"/>
    </source>
</evidence>
<keyword evidence="2" id="KW-0433">Leucine-rich repeat</keyword>
<dbReference type="InterPro" id="IPR038005">
    <property type="entry name" value="RX-like_CC"/>
</dbReference>
<dbReference type="SUPFAM" id="SSF52540">
    <property type="entry name" value="P-loop containing nucleoside triphosphate hydrolases"/>
    <property type="match status" value="1"/>
</dbReference>
<dbReference type="GO" id="GO:0006952">
    <property type="term" value="P:defense response"/>
    <property type="evidence" value="ECO:0007669"/>
    <property type="project" value="UniProtKB-KW"/>
</dbReference>
<comment type="similarity">
    <text evidence="1">Belongs to the disease resistance NB-LRR family.</text>
</comment>
<feature type="domain" description="Disease resistance N-terminal" evidence="8">
    <location>
        <begin position="12"/>
        <end position="94"/>
    </location>
</feature>
<dbReference type="InterPro" id="IPR055414">
    <property type="entry name" value="LRR_R13L4/SHOC2-like"/>
</dbReference>
<evidence type="ECO:0000313" key="10">
    <source>
        <dbReference type="EnsemblPlants" id="ONIVA11G09190.2"/>
    </source>
</evidence>
<dbReference type="PANTHER" id="PTHR19338">
    <property type="entry name" value="TRANSLOCASE OF INNER MITOCHONDRIAL MEMBRANE 13 HOMOLOG"/>
    <property type="match status" value="1"/>
</dbReference>
<dbReference type="CDD" id="cd14798">
    <property type="entry name" value="RX-CC_like"/>
    <property type="match status" value="1"/>
</dbReference>
<keyword evidence="4" id="KW-0547">Nucleotide-binding</keyword>
<evidence type="ECO:0000259" key="9">
    <source>
        <dbReference type="Pfam" id="PF23598"/>
    </source>
</evidence>
<dbReference type="Pfam" id="PF23598">
    <property type="entry name" value="LRR_14"/>
    <property type="match status" value="1"/>
</dbReference>
<feature type="domain" description="Disease resistance R13L4/SHOC-2-like LRR" evidence="9">
    <location>
        <begin position="350"/>
        <end position="427"/>
    </location>
</feature>
<feature type="domain" description="NB-ARC" evidence="7">
    <location>
        <begin position="198"/>
        <end position="275"/>
    </location>
</feature>
<name>A0A0E0J0J6_ORYNI</name>
<dbReference type="InterPro" id="IPR002182">
    <property type="entry name" value="NB-ARC"/>
</dbReference>
<organism evidence="10">
    <name type="scientific">Oryza nivara</name>
    <name type="common">Indian wild rice</name>
    <name type="synonym">Oryza sativa f. spontanea</name>
    <dbReference type="NCBI Taxonomy" id="4536"/>
    <lineage>
        <taxon>Eukaryota</taxon>
        <taxon>Viridiplantae</taxon>
        <taxon>Streptophyta</taxon>
        <taxon>Embryophyta</taxon>
        <taxon>Tracheophyta</taxon>
        <taxon>Spermatophyta</taxon>
        <taxon>Magnoliopsida</taxon>
        <taxon>Liliopsida</taxon>
        <taxon>Poales</taxon>
        <taxon>Poaceae</taxon>
        <taxon>BOP clade</taxon>
        <taxon>Oryzoideae</taxon>
        <taxon>Oryzeae</taxon>
        <taxon>Oryzinae</taxon>
        <taxon>Oryza</taxon>
    </lineage>
</organism>
<evidence type="ECO:0000259" key="8">
    <source>
        <dbReference type="Pfam" id="PF18052"/>
    </source>
</evidence>
<dbReference type="Gene3D" id="3.40.50.300">
    <property type="entry name" value="P-loop containing nucleotide triphosphate hydrolases"/>
    <property type="match status" value="1"/>
</dbReference>
<evidence type="ECO:0000256" key="4">
    <source>
        <dbReference type="ARBA" id="ARBA00022741"/>
    </source>
</evidence>
<proteinExistence type="inferred from homology"/>
<dbReference type="GO" id="GO:0043531">
    <property type="term" value="F:ADP binding"/>
    <property type="evidence" value="ECO:0007669"/>
    <property type="project" value="InterPro"/>
</dbReference>
<dbReference type="Gene3D" id="1.20.5.4130">
    <property type="match status" value="1"/>
</dbReference>
<dbReference type="Pfam" id="PF18052">
    <property type="entry name" value="Rx_N"/>
    <property type="match status" value="1"/>
</dbReference>
<evidence type="ECO:0008006" key="12">
    <source>
        <dbReference type="Google" id="ProtNLM"/>
    </source>
</evidence>
<sequence>MAGALVSASTGVMESLLGKLSSMLEKEYAKKKTVEKDVLFLRNELSSMNTVMQKYAMLSEPDLQVKAWMKEVRELAYDIEDTIDAFMARSEKSNEPTGIRGFIINNILKLRELLSSCTISQEIEKLKNQVLEVNDRRKRYKLDVSVSMGTGCESIDPRLPAFYSEVGGLVGIDGPRDKIIKLLRENAADEDCGFVNRLKMVSIAGFGGLGKTTLAKQVYQKIKWQFDCAAFVFVSQMPDMKRILLDLLSGLGASGNRDDERQLIDKIREFLHDKSIQICQVHDLVLNIIISMSKEDNFVTVIDGQKCSSLPEKIHRLSLQFNDSEDAVIPANITNKNSVRSISVFGSTKQKLVCLYVSTKARLPERIGTMQSLEELFHISSNSIRFVEDLKCLTKLRDLTISVEDPVGTEGYKLRCREAVLSSLTELG</sequence>
<dbReference type="AlphaFoldDB" id="A0A0E0J0J6"/>
<dbReference type="InterPro" id="IPR041118">
    <property type="entry name" value="Rx_N"/>
</dbReference>
<dbReference type="InterPro" id="IPR027417">
    <property type="entry name" value="P-loop_NTPase"/>
</dbReference>
<accession>A0A0E0J0J6</accession>
<dbReference type="PANTHER" id="PTHR19338:SF45">
    <property type="entry name" value="RX N-TERMINAL DOMAIN-CONTAINING PROTEIN"/>
    <property type="match status" value="1"/>
</dbReference>
<keyword evidence="11" id="KW-1185">Reference proteome</keyword>
<reference evidence="10" key="2">
    <citation type="submission" date="2018-04" db="EMBL/GenBank/DDBJ databases">
        <title>OnivRS2 (Oryza nivara Reference Sequence Version 2).</title>
        <authorList>
            <person name="Zhang J."/>
            <person name="Kudrna D."/>
            <person name="Lee S."/>
            <person name="Talag J."/>
            <person name="Rajasekar S."/>
            <person name="Welchert J."/>
            <person name="Hsing Y.-I."/>
            <person name="Wing R.A."/>
        </authorList>
    </citation>
    <scope>NUCLEOTIDE SEQUENCE [LARGE SCALE GENOMIC DNA]</scope>
    <source>
        <strain evidence="10">SL10</strain>
    </source>
</reference>
<keyword evidence="3" id="KW-0677">Repeat</keyword>
<protein>
    <recommendedName>
        <fullName evidence="12">Rx N-terminal domain-containing protein</fullName>
    </recommendedName>
</protein>
<dbReference type="Proteomes" id="UP000006591">
    <property type="component" value="Chromosome 11"/>
</dbReference>
<evidence type="ECO:0000259" key="7">
    <source>
        <dbReference type="Pfam" id="PF00931"/>
    </source>
</evidence>
<dbReference type="EnsemblPlants" id="ONIVA11G09190.2">
    <property type="protein sequence ID" value="ONIVA11G09190.2"/>
    <property type="gene ID" value="ONIVA11G09190"/>
</dbReference>
<evidence type="ECO:0000256" key="3">
    <source>
        <dbReference type="ARBA" id="ARBA00022737"/>
    </source>
</evidence>
<dbReference type="Pfam" id="PF00931">
    <property type="entry name" value="NB-ARC"/>
    <property type="match status" value="1"/>
</dbReference>
<reference evidence="10" key="1">
    <citation type="submission" date="2015-04" db="UniProtKB">
        <authorList>
            <consortium name="EnsemblPlants"/>
        </authorList>
    </citation>
    <scope>IDENTIFICATION</scope>
    <source>
        <strain evidence="10">SL10</strain>
    </source>
</reference>
<evidence type="ECO:0000256" key="5">
    <source>
        <dbReference type="ARBA" id="ARBA00022821"/>
    </source>
</evidence>
<evidence type="ECO:0000313" key="11">
    <source>
        <dbReference type="Proteomes" id="UP000006591"/>
    </source>
</evidence>
<keyword evidence="6" id="KW-0175">Coiled coil</keyword>
<dbReference type="Gramene" id="ONIVA11G09190.2">
    <property type="protein sequence ID" value="ONIVA11G09190.2"/>
    <property type="gene ID" value="ONIVA11G09190"/>
</dbReference>
<keyword evidence="5" id="KW-0611">Plant defense</keyword>
<evidence type="ECO:0000256" key="6">
    <source>
        <dbReference type="ARBA" id="ARBA00023054"/>
    </source>
</evidence>